<sequence>MKVYLSIIGAGILGIILVWTLFSDALLNLFLTVVILGATVIVPTLFMFVGFLGKYSMGKR</sequence>
<comment type="caution">
    <text evidence="2">The sequence shown here is derived from an EMBL/GenBank/DDBJ whole genome shotgun (WGS) entry which is preliminary data.</text>
</comment>
<keyword evidence="1" id="KW-0812">Transmembrane</keyword>
<gene>
    <name evidence="2" type="ORF">GCM10009720_21250</name>
</gene>
<dbReference type="Proteomes" id="UP001501461">
    <property type="component" value="Unassembled WGS sequence"/>
</dbReference>
<evidence type="ECO:0008006" key="4">
    <source>
        <dbReference type="Google" id="ProtNLM"/>
    </source>
</evidence>
<evidence type="ECO:0000256" key="1">
    <source>
        <dbReference type="SAM" id="Phobius"/>
    </source>
</evidence>
<feature type="transmembrane region" description="Helical" evidence="1">
    <location>
        <begin position="28"/>
        <end position="52"/>
    </location>
</feature>
<dbReference type="EMBL" id="BAAAMN010000046">
    <property type="protein sequence ID" value="GAA2040579.1"/>
    <property type="molecule type" value="Genomic_DNA"/>
</dbReference>
<organism evidence="2 3">
    <name type="scientific">Yaniella flava</name>
    <dbReference type="NCBI Taxonomy" id="287930"/>
    <lineage>
        <taxon>Bacteria</taxon>
        <taxon>Bacillati</taxon>
        <taxon>Actinomycetota</taxon>
        <taxon>Actinomycetes</taxon>
        <taxon>Micrococcales</taxon>
        <taxon>Micrococcaceae</taxon>
        <taxon>Yaniella</taxon>
    </lineage>
</organism>
<name>A0ABP5G7V1_9MICC</name>
<feature type="transmembrane region" description="Helical" evidence="1">
    <location>
        <begin position="5"/>
        <end position="22"/>
    </location>
</feature>
<keyword evidence="1" id="KW-0472">Membrane</keyword>
<evidence type="ECO:0000313" key="3">
    <source>
        <dbReference type="Proteomes" id="UP001501461"/>
    </source>
</evidence>
<reference evidence="3" key="1">
    <citation type="journal article" date="2019" name="Int. J. Syst. Evol. Microbiol.">
        <title>The Global Catalogue of Microorganisms (GCM) 10K type strain sequencing project: providing services to taxonomists for standard genome sequencing and annotation.</title>
        <authorList>
            <consortium name="The Broad Institute Genomics Platform"/>
            <consortium name="The Broad Institute Genome Sequencing Center for Infectious Disease"/>
            <person name="Wu L."/>
            <person name="Ma J."/>
        </authorList>
    </citation>
    <scope>NUCLEOTIDE SEQUENCE [LARGE SCALE GENOMIC DNA]</scope>
    <source>
        <strain evidence="3">JCM 13595</strain>
    </source>
</reference>
<protein>
    <recommendedName>
        <fullName evidence="4">NADH dehydrogenase subunit 6</fullName>
    </recommendedName>
</protein>
<accession>A0ABP5G7V1</accession>
<evidence type="ECO:0000313" key="2">
    <source>
        <dbReference type="EMBL" id="GAA2040579.1"/>
    </source>
</evidence>
<keyword evidence="1" id="KW-1133">Transmembrane helix</keyword>
<proteinExistence type="predicted"/>
<keyword evidence="3" id="KW-1185">Reference proteome</keyword>